<evidence type="ECO:0000313" key="2">
    <source>
        <dbReference type="Proteomes" id="UP001205105"/>
    </source>
</evidence>
<evidence type="ECO:0000313" key="1">
    <source>
        <dbReference type="EMBL" id="KAI7846260.1"/>
    </source>
</evidence>
<dbReference type="EMBL" id="JADXDR010000006">
    <property type="protein sequence ID" value="KAI7846260.1"/>
    <property type="molecule type" value="Genomic_DNA"/>
</dbReference>
<accession>A0AAD5H9N9</accession>
<reference evidence="1" key="1">
    <citation type="submission" date="2020-11" db="EMBL/GenBank/DDBJ databases">
        <title>Chlorella ohadii genome sequencing and assembly.</title>
        <authorList>
            <person name="Murik O."/>
            <person name="Treves H."/>
            <person name="Kedem I."/>
            <person name="Shotland Y."/>
            <person name="Kaplan A."/>
        </authorList>
    </citation>
    <scope>NUCLEOTIDE SEQUENCE</scope>
    <source>
        <strain evidence="1">1</strain>
    </source>
</reference>
<organism evidence="1 2">
    <name type="scientific">Chlorella ohadii</name>
    <dbReference type="NCBI Taxonomy" id="2649997"/>
    <lineage>
        <taxon>Eukaryota</taxon>
        <taxon>Viridiplantae</taxon>
        <taxon>Chlorophyta</taxon>
        <taxon>core chlorophytes</taxon>
        <taxon>Trebouxiophyceae</taxon>
        <taxon>Chlorellales</taxon>
        <taxon>Chlorellaceae</taxon>
        <taxon>Chlorella clade</taxon>
        <taxon>Chlorella</taxon>
    </lineage>
</organism>
<dbReference type="AlphaFoldDB" id="A0AAD5H9N9"/>
<dbReference type="Proteomes" id="UP001205105">
    <property type="component" value="Unassembled WGS sequence"/>
</dbReference>
<gene>
    <name evidence="1" type="ORF">COHA_000240</name>
</gene>
<keyword evidence="2" id="KW-1185">Reference proteome</keyword>
<proteinExistence type="predicted"/>
<name>A0AAD5H9N9_9CHLO</name>
<sequence>MLCLQAAVVPTAAAVQLQRRTPCLAPCRGSAAQPAILSCSTSRAALGASSWAHRRGRRALLCVSASGGDLESEALEGQSFSTIAKAVANKLASEVAGQEGIYNGLKLWLDQAAGPAKKAVEEGAKGNLGAAKEEAKQSKGVLGKAASLAASALGMGGFMKPGWPSKVISCSLAKSQPHLTIPITQSSTNVTQGAGSDESPAASAARALGADSVNVTVDAVKSWLTSSHRKGDVQMVGALVYKMLSFLEHETGERFEGKEHQYKWLSRLAMEVFGGSMTSRVVRALVDAYLRAPSRGL</sequence>
<comment type="caution">
    <text evidence="1">The sequence shown here is derived from an EMBL/GenBank/DDBJ whole genome shotgun (WGS) entry which is preliminary data.</text>
</comment>
<protein>
    <submittedName>
        <fullName evidence="1">Uncharacterized protein</fullName>
    </submittedName>
</protein>